<dbReference type="Proteomes" id="UP000309488">
    <property type="component" value="Unassembled WGS sequence"/>
</dbReference>
<dbReference type="OrthoDB" id="8595425at2"/>
<protein>
    <submittedName>
        <fullName evidence="2">DUF4180 domain-containing protein</fullName>
    </submittedName>
</protein>
<reference evidence="2 3" key="1">
    <citation type="submission" date="2019-04" db="EMBL/GenBank/DDBJ databases">
        <title>Pedobacter sp. RP-3-22 sp. nov., isolated from Arctic soil.</title>
        <authorList>
            <person name="Dahal R.H."/>
            <person name="Kim D.-U."/>
        </authorList>
    </citation>
    <scope>NUCLEOTIDE SEQUENCE [LARGE SCALE GENOMIC DNA]</scope>
    <source>
        <strain evidence="2 3">RP-3-22</strain>
    </source>
</reference>
<dbReference type="InterPro" id="IPR025438">
    <property type="entry name" value="DUF4180"/>
</dbReference>
<accession>A0A4U1CKV4</accession>
<sequence>MNIETHTINNIKIAEVTSEDIIINSAEDGLDLLGNLYYQEFDKIIVYEKNITPNFFDLKTGIAGEILQKFSNYRIPLAIIGDFDKYESKSIKDFIFESNKSKHINFVNTLADALHQLTT</sequence>
<evidence type="ECO:0000313" key="2">
    <source>
        <dbReference type="EMBL" id="TKC08280.1"/>
    </source>
</evidence>
<dbReference type="AlphaFoldDB" id="A0A4U1CKV4"/>
<dbReference type="Pfam" id="PF13788">
    <property type="entry name" value="DUF4180"/>
    <property type="match status" value="1"/>
</dbReference>
<name>A0A4U1CKV4_9SPHI</name>
<dbReference type="RefSeq" id="WP_136842172.1">
    <property type="nucleotide sequence ID" value="NZ_SWBR01000003.1"/>
</dbReference>
<gene>
    <name evidence="2" type="ORF">FA048_14080</name>
</gene>
<feature type="domain" description="DUF4180" evidence="1">
    <location>
        <begin position="9"/>
        <end position="117"/>
    </location>
</feature>
<proteinExistence type="predicted"/>
<dbReference type="EMBL" id="SWBR01000003">
    <property type="protein sequence ID" value="TKC08280.1"/>
    <property type="molecule type" value="Genomic_DNA"/>
</dbReference>
<comment type="caution">
    <text evidence="2">The sequence shown here is derived from an EMBL/GenBank/DDBJ whole genome shotgun (WGS) entry which is preliminary data.</text>
</comment>
<evidence type="ECO:0000313" key="3">
    <source>
        <dbReference type="Proteomes" id="UP000309488"/>
    </source>
</evidence>
<keyword evidence="3" id="KW-1185">Reference proteome</keyword>
<organism evidence="2 3">
    <name type="scientific">Pedobacter polaris</name>
    <dbReference type="NCBI Taxonomy" id="2571273"/>
    <lineage>
        <taxon>Bacteria</taxon>
        <taxon>Pseudomonadati</taxon>
        <taxon>Bacteroidota</taxon>
        <taxon>Sphingobacteriia</taxon>
        <taxon>Sphingobacteriales</taxon>
        <taxon>Sphingobacteriaceae</taxon>
        <taxon>Pedobacter</taxon>
    </lineage>
</organism>
<evidence type="ECO:0000259" key="1">
    <source>
        <dbReference type="Pfam" id="PF13788"/>
    </source>
</evidence>